<proteinExistence type="predicted"/>
<reference evidence="1 2" key="1">
    <citation type="journal article" date="2015" name="Nature">
        <title>rRNA introns, odd ribosomes, and small enigmatic genomes across a large radiation of phyla.</title>
        <authorList>
            <person name="Brown C.T."/>
            <person name="Hug L.A."/>
            <person name="Thomas B.C."/>
            <person name="Sharon I."/>
            <person name="Castelle C.J."/>
            <person name="Singh A."/>
            <person name="Wilkins M.J."/>
            <person name="Williams K.H."/>
            <person name="Banfield J.F."/>
        </authorList>
    </citation>
    <scope>NUCLEOTIDE SEQUENCE [LARGE SCALE GENOMIC DNA]</scope>
</reference>
<dbReference type="AlphaFoldDB" id="A0A0G1GJL9"/>
<name>A0A0G1GJL9_9BACT</name>
<sequence>MTIWEMLSAFVWWVASPWRVEDTKERTEDEPPFEEALQKLGKNIPTKADRDTMVKAAKAGEARERLRREKEGERLDALVREHLVPILVQVSRSMLGGEGEIEISKSRGYESAGVSISWDQNSNNMGGWTMSYGNTLGFTISSEIVVDVYAGRKHPQCIGSVSLRDEKWKGKIESLVLSAIRSGKCGWSESYDPWAGYMA</sequence>
<evidence type="ECO:0000313" key="2">
    <source>
        <dbReference type="Proteomes" id="UP000034090"/>
    </source>
</evidence>
<comment type="caution">
    <text evidence="1">The sequence shown here is derived from an EMBL/GenBank/DDBJ whole genome shotgun (WGS) entry which is preliminary data.</text>
</comment>
<dbReference type="Proteomes" id="UP000034090">
    <property type="component" value="Unassembled WGS sequence"/>
</dbReference>
<organism evidence="1 2">
    <name type="scientific">Candidatus Woesebacteria bacterium GW2011_GWB1_43_14</name>
    <dbReference type="NCBI Taxonomy" id="1618578"/>
    <lineage>
        <taxon>Bacteria</taxon>
        <taxon>Candidatus Woeseibacteriota</taxon>
    </lineage>
</organism>
<dbReference type="EMBL" id="LCFQ01000001">
    <property type="protein sequence ID" value="KKS98973.1"/>
    <property type="molecule type" value="Genomic_DNA"/>
</dbReference>
<protein>
    <submittedName>
        <fullName evidence="1">Uncharacterized protein</fullName>
    </submittedName>
</protein>
<accession>A0A0G1GJL9</accession>
<evidence type="ECO:0000313" key="1">
    <source>
        <dbReference type="EMBL" id="KKS98973.1"/>
    </source>
</evidence>
<gene>
    <name evidence="1" type="ORF">UV74_C0001G0083</name>
</gene>